<feature type="compositionally biased region" description="Basic and acidic residues" evidence="1">
    <location>
        <begin position="2326"/>
        <end position="2338"/>
    </location>
</feature>
<feature type="compositionally biased region" description="Low complexity" evidence="1">
    <location>
        <begin position="71"/>
        <end position="83"/>
    </location>
</feature>
<feature type="region of interest" description="Disordered" evidence="1">
    <location>
        <begin position="482"/>
        <end position="574"/>
    </location>
</feature>
<feature type="compositionally biased region" description="Basic and acidic residues" evidence="1">
    <location>
        <begin position="2401"/>
        <end position="2423"/>
    </location>
</feature>
<feature type="compositionally biased region" description="Polar residues" evidence="1">
    <location>
        <begin position="2200"/>
        <end position="2219"/>
    </location>
</feature>
<feature type="compositionally biased region" description="Basic and acidic residues" evidence="1">
    <location>
        <begin position="1958"/>
        <end position="1970"/>
    </location>
</feature>
<feature type="compositionally biased region" description="Polar residues" evidence="1">
    <location>
        <begin position="495"/>
        <end position="506"/>
    </location>
</feature>
<protein>
    <recommendedName>
        <fullName evidence="4">SWI-SNF chromatin-remodeling complex protein</fullName>
    </recommendedName>
</protein>
<feature type="region of interest" description="Disordered" evidence="1">
    <location>
        <begin position="798"/>
        <end position="922"/>
    </location>
</feature>
<feature type="region of interest" description="Disordered" evidence="1">
    <location>
        <begin position="1105"/>
        <end position="1181"/>
    </location>
</feature>
<feature type="compositionally biased region" description="Polar residues" evidence="1">
    <location>
        <begin position="2146"/>
        <end position="2157"/>
    </location>
</feature>
<comment type="caution">
    <text evidence="2">The sequence shown here is derived from an EMBL/GenBank/DDBJ whole genome shotgun (WGS) entry which is preliminary data.</text>
</comment>
<feature type="compositionally biased region" description="Polar residues" evidence="1">
    <location>
        <begin position="206"/>
        <end position="219"/>
    </location>
</feature>
<name>A0A9P6VMF0_9HELO</name>
<feature type="region of interest" description="Disordered" evidence="1">
    <location>
        <begin position="1348"/>
        <end position="1604"/>
    </location>
</feature>
<feature type="compositionally biased region" description="Polar residues" evidence="1">
    <location>
        <begin position="2179"/>
        <end position="2188"/>
    </location>
</feature>
<feature type="compositionally biased region" description="Polar residues" evidence="1">
    <location>
        <begin position="1519"/>
        <end position="1532"/>
    </location>
</feature>
<feature type="compositionally biased region" description="Polar residues" evidence="1">
    <location>
        <begin position="1971"/>
        <end position="1984"/>
    </location>
</feature>
<feature type="compositionally biased region" description="Basic and acidic residues" evidence="1">
    <location>
        <begin position="2879"/>
        <end position="2904"/>
    </location>
</feature>
<feature type="compositionally biased region" description="Basic and acidic residues" evidence="1">
    <location>
        <begin position="2736"/>
        <end position="2755"/>
    </location>
</feature>
<feature type="compositionally biased region" description="Basic and acidic residues" evidence="1">
    <location>
        <begin position="1467"/>
        <end position="1478"/>
    </location>
</feature>
<feature type="compositionally biased region" description="Polar residues" evidence="1">
    <location>
        <begin position="1409"/>
        <end position="1433"/>
    </location>
</feature>
<dbReference type="EMBL" id="VNKQ01000006">
    <property type="protein sequence ID" value="KAG0650242.1"/>
    <property type="molecule type" value="Genomic_DNA"/>
</dbReference>
<feature type="compositionally biased region" description="Low complexity" evidence="1">
    <location>
        <begin position="311"/>
        <end position="327"/>
    </location>
</feature>
<feature type="region of interest" description="Disordered" evidence="1">
    <location>
        <begin position="1640"/>
        <end position="1682"/>
    </location>
</feature>
<feature type="compositionally biased region" description="Polar residues" evidence="1">
    <location>
        <begin position="259"/>
        <end position="275"/>
    </location>
</feature>
<feature type="compositionally biased region" description="Basic and acidic residues" evidence="1">
    <location>
        <begin position="1574"/>
        <end position="1585"/>
    </location>
</feature>
<feature type="compositionally biased region" description="Polar residues" evidence="1">
    <location>
        <begin position="539"/>
        <end position="559"/>
    </location>
</feature>
<feature type="compositionally biased region" description="Polar residues" evidence="1">
    <location>
        <begin position="424"/>
        <end position="441"/>
    </location>
</feature>
<dbReference type="Proteomes" id="UP000785200">
    <property type="component" value="Unassembled WGS sequence"/>
</dbReference>
<feature type="region of interest" description="Disordered" evidence="1">
    <location>
        <begin position="1706"/>
        <end position="2016"/>
    </location>
</feature>
<evidence type="ECO:0008006" key="4">
    <source>
        <dbReference type="Google" id="ProtNLM"/>
    </source>
</evidence>
<feature type="region of interest" description="Disordered" evidence="1">
    <location>
        <begin position="588"/>
        <end position="715"/>
    </location>
</feature>
<feature type="compositionally biased region" description="Polar residues" evidence="1">
    <location>
        <begin position="166"/>
        <end position="177"/>
    </location>
</feature>
<feature type="compositionally biased region" description="Polar residues" evidence="1">
    <location>
        <begin position="1752"/>
        <end position="1778"/>
    </location>
</feature>
<accession>A0A9P6VMF0</accession>
<feature type="compositionally biased region" description="Polar residues" evidence="1">
    <location>
        <begin position="2845"/>
        <end position="2870"/>
    </location>
</feature>
<feature type="compositionally biased region" description="Basic and acidic residues" evidence="1">
    <location>
        <begin position="442"/>
        <end position="454"/>
    </location>
</feature>
<reference evidence="2" key="1">
    <citation type="submission" date="2019-07" db="EMBL/GenBank/DDBJ databases">
        <title>Hyphodiscus hymeniophilus genome sequencing and assembly.</title>
        <authorList>
            <person name="Kramer G."/>
            <person name="Nodwell J."/>
        </authorList>
    </citation>
    <scope>NUCLEOTIDE SEQUENCE</scope>
    <source>
        <strain evidence="2">ATCC 34498</strain>
    </source>
</reference>
<feature type="compositionally biased region" description="Polar residues" evidence="1">
    <location>
        <begin position="2271"/>
        <end position="2289"/>
    </location>
</feature>
<evidence type="ECO:0000256" key="1">
    <source>
        <dbReference type="SAM" id="MobiDB-lite"/>
    </source>
</evidence>
<evidence type="ECO:0000313" key="3">
    <source>
        <dbReference type="Proteomes" id="UP000785200"/>
    </source>
</evidence>
<feature type="compositionally biased region" description="Polar residues" evidence="1">
    <location>
        <begin position="2232"/>
        <end position="2245"/>
    </location>
</feature>
<keyword evidence="3" id="KW-1185">Reference proteome</keyword>
<evidence type="ECO:0000313" key="2">
    <source>
        <dbReference type="EMBL" id="KAG0650242.1"/>
    </source>
</evidence>
<feature type="compositionally biased region" description="Polar residues" evidence="1">
    <location>
        <begin position="1866"/>
        <end position="1879"/>
    </location>
</feature>
<feature type="compositionally biased region" description="Polar residues" evidence="1">
    <location>
        <begin position="2296"/>
        <end position="2305"/>
    </location>
</feature>
<feature type="compositionally biased region" description="Polar residues" evidence="1">
    <location>
        <begin position="1890"/>
        <end position="1909"/>
    </location>
</feature>
<feature type="compositionally biased region" description="Polar residues" evidence="1">
    <location>
        <begin position="1151"/>
        <end position="1161"/>
    </location>
</feature>
<feature type="compositionally biased region" description="Polar residues" evidence="1">
    <location>
        <begin position="649"/>
        <end position="661"/>
    </location>
</feature>
<feature type="compositionally biased region" description="Polar residues" evidence="1">
    <location>
        <begin position="2341"/>
        <end position="2372"/>
    </location>
</feature>
<feature type="region of interest" description="Disordered" evidence="1">
    <location>
        <begin position="940"/>
        <end position="1092"/>
    </location>
</feature>
<dbReference type="OrthoDB" id="5151921at2759"/>
<feature type="region of interest" description="Disordered" evidence="1">
    <location>
        <begin position="1"/>
        <end position="465"/>
    </location>
</feature>
<feature type="compositionally biased region" description="Basic and acidic residues" evidence="1">
    <location>
        <begin position="872"/>
        <end position="886"/>
    </location>
</feature>
<feature type="compositionally biased region" description="Polar residues" evidence="1">
    <location>
        <begin position="1706"/>
        <end position="1732"/>
    </location>
</feature>
<feature type="compositionally biased region" description="Polar residues" evidence="1">
    <location>
        <begin position="1107"/>
        <end position="1118"/>
    </location>
</feature>
<feature type="compositionally biased region" description="Polar residues" evidence="1">
    <location>
        <begin position="282"/>
        <end position="303"/>
    </location>
</feature>
<feature type="compositionally biased region" description="Polar residues" evidence="1">
    <location>
        <begin position="941"/>
        <end position="967"/>
    </location>
</feature>
<feature type="compositionally biased region" description="Polar residues" evidence="1">
    <location>
        <begin position="227"/>
        <end position="244"/>
    </location>
</feature>
<organism evidence="2 3">
    <name type="scientific">Hyphodiscus hymeniophilus</name>
    <dbReference type="NCBI Taxonomy" id="353542"/>
    <lineage>
        <taxon>Eukaryota</taxon>
        <taxon>Fungi</taxon>
        <taxon>Dikarya</taxon>
        <taxon>Ascomycota</taxon>
        <taxon>Pezizomycotina</taxon>
        <taxon>Leotiomycetes</taxon>
        <taxon>Helotiales</taxon>
        <taxon>Hyphodiscaceae</taxon>
        <taxon>Hyphodiscus</taxon>
    </lineage>
</organism>
<feature type="compositionally biased region" description="Polar residues" evidence="1">
    <location>
        <begin position="2797"/>
        <end position="2811"/>
    </location>
</feature>
<sequence length="2935" mass="317390">MAPGFPTTFEKEHSPLSPSAASGSNTPISYKANVNRNKTRKWADAKPVDYDDWGEDDEYDLPPPPVLKPTGLRQQGQGLQPGPSSASTPTDKRNYGELPPLPAAEPLAGRPRLNSFDADDEKRTFSNTTARQPSAETTTKPAPATRFSQITGQPSARDTNGPPALSITTQALPQNDEVTGLRKASQVVSPVSGSPHPDVQLPRPGRTNTGESNAASSGLSRIHSGESDSVYSQPSETRTPSSDYQARRDFSPTAVPAPLSTTRSIPSSAVDTPSSRFPARKSSLSQSTVPDVTQIVPSAQETTPKPWVADRSSSPGASARSPTTPSSKALPFIRPADIYRRVEEERERERQSMDSSRPSLDSLVGIKSNDGSDSPAKPLREKTSSDSLGSRQRLGDDTSISGRHLQPMLEPVKERKSEYGFEGFNSNAAAKTAEQTGQSEVLSEHTPLDLEHARSSSVSPKLPDLNRMSGFGMDLFSQPKFEAPSLPLPHESVTPALSNITSTPTDDTAPGRQISLGYRSAVNQAFDRKDDSSVPPTPASQTGSNVRRSDSESTGTTGISPIMSRAPSGAFSDVRGREGAALSMLEVVHEPISPVGREVLHSSDVMDTSTEPGHRRDSRTSSPGKSPARKPNIAQTEAAAGRPEVALATPSSPDADTSTEFRPSLPGGWTSYATTARDETSQQESVRISKEADRGQTSTSQSYSAHEEIDAGDRDITPTATIHSLPQAAFGATTGSGLAGGAGAAFLENEKHAMLVDPTMARGGSALPTPDPAVTPSGNLYSSAALDPPVLPRLESASLESQVRSAPVQREEDDSDAPMPPTKDTPPLDDFEEFPNPTVPLKQRTLEQVEADESPALPMRPQVLPTLSTDTRLQDEESDKLRKEIIKSLSPQIAHAAPRHDSLEADQIDDQAAPNDGRFSYLPKEYDNYWATTAEDAESASLATLDNQTAQNPQQPESSVVTESASNDEAPWDTRRMSMATESRPPIPHRFSWETSAEDVSPAQSREEVPAVPAVPAISSQHGPHKEKLSEVPGEIVDNETAAESSRRAEQGSYSQYGNMDYDKELGAQGLTSPVSEPSEDGHKSRDAASLTSVAALGGGAAAAAVHSNTIQSPQHAQPPQRRLSLAEEKDPRVSSYPVSPTPPEEEHPSRSPQAYFSGSSGEHPVPSAAPSSVSPFHSPVKTQFSPGSRILAFKEITAINTPQERIETFDVMRQRFATMDSGLFDWITNLKAQHPEHADATGSWNGAAFSVSTGPTGSKYAKTAGHQLPPLQQPYYQQYLNASPTTPGTPVSRPGPSTPSGSQQGFSPAGGKLTGHQVQAKGKELLHTAGIFGGKAGKAGKGLLAKGKNKLRGSGAGDKISPNLSPPTKPKNERRTSWGLAISRPSGRPDASSRESNDSIPMPVPTPERQQASTTHSQSRFPALEITTNASRASPILLSDALISPESQNRPSEILQTIEPTLSRGTAKEQLHTHESEEERDDLGVPAPITKNQPSWDPFNATPITEEEGSQSDDRPKQQPQVMHSAVTQKSLAIPDDTDSKSERSNSGDAQFCDAPEERESDLNDWVMVSPEPEGKQKQPEKTIPRPVSEVYDPPAGPPPGFLEQQQLKAFNEPNTIKSGEQPPSVAVGHGQVQLWVEPSVSSESQVFHPPEGPPPTFLNRQQTDYVPQPADPKALVQPSTSVAQTLMHPGMIAAPESEMLPLQILNQQQMQNKLEPQVSGSSQEPATSVLNRPRFSYEAFPEQSHAVSAHDNQASSHYSHVQQTFVRDASEQQPRQGGSEEPARNGSFRGLPPIRRTSTFGLGFGRKNKTRFPIDDEDELTSSQSQHEAAAKEYEAEPNTTARVAAGSENQDPPHHQIHHTRKSSTNLSEQRIQSMGQAEGTRPDLNQAHSSGYSHSTGHPQAQPQSDYEVPRAAVIPREGTRTSQDSWRPNAVPPPAHISPVRYSGSAIALRQRPSIERQRSMEGQRSRGLSESSQGTTRPEIQYNDGGPRPFQGPPIRPMLYDQPPSSAQRYPELFQAQQQPLADLTRDGELSPDMYQAPISREAAFLPRQQTNEYQLPGVGPPTKELRPDRARRNSGSFLKDLGGRISRGASRERGSFSRDGGQDGGVSPSRAAEFQGYEYPESSIASEEAQEQKKRRSSFFGSLNRASTTGLGPPQSRESVVAHFPGSRTDLLDTTSQSLVQGSERKKSFFGAGSTNSSRVNQNKLTRSTTSGVLDEPGKKKRFSGLSSMFSRTGNPNARASVPDQPHVTRESSITERQLIESPQFDQGQIIRQQPLTQIQNQDAREPSQPRQFFSRLSTGGDKNRRASASNLLSGIMGRKTDEKDRSKEDSSSQGTMKQSGQSMTPQQIPLGQTYTDIRAESSSGPIGPPRTSIQQPQSRYQERPLHAQNQSQDRGRRASREPRREARESPGEPRYDSVPIPGGYSLVRGQGAMIVPTGYDPRGLNRLQQGQQHDPRLLRQQPPSPPKSYGQTPEGPGSPEQNYLPQSEALPQPEAPRTAQRIPPDLSADESYESYTKRPSPRLSREDLLARSPAREQLGQQRPYQLSLPEDEGDRDPRPTSLPKSPPVVSPLSSTRSPPSQAQQIMKQHDTIQRLQQPMIRHPESPAGYPLPDDAFSPINEAVRDIPPPPPPKWPSHFDAQHGHNPDQHTSTQLLNLVGSELDRSDTRRTAISAVSGMSGPQNAGLHVPNKPDDGGREGTTPSPTPPSPAYTPEREASPPPPGYSDTIDEKELERGLESSHQDREQSRGNISPGNILLSDRNIRATTLNRGPSPDLYNASPRLLPPNSQPSTRNDTDGYQVSTSPLVQAPSHVAQTSGMENATALAKAKSLTESRNEVSAVQTRQGVQTPATTVDTALNTHSIGGPLAQGERGRRDAREEKIYYDAETGEEGHAEEGDGSLSMSATSYPGQEWNPYIDAGGWEDGVD</sequence>
<feature type="compositionally biased region" description="Low complexity" evidence="1">
    <location>
        <begin position="1164"/>
        <end position="1181"/>
    </location>
</feature>
<feature type="region of interest" description="Disordered" evidence="1">
    <location>
        <begin position="2045"/>
        <end position="2811"/>
    </location>
</feature>
<feature type="region of interest" description="Disordered" evidence="1">
    <location>
        <begin position="760"/>
        <end position="781"/>
    </location>
</feature>
<feature type="region of interest" description="Disordered" evidence="1">
    <location>
        <begin position="2834"/>
        <end position="2935"/>
    </location>
</feature>
<feature type="compositionally biased region" description="Low complexity" evidence="1">
    <location>
        <begin position="104"/>
        <end position="113"/>
    </location>
</feature>
<feature type="compositionally biased region" description="Polar residues" evidence="1">
    <location>
        <begin position="1446"/>
        <end position="1465"/>
    </location>
</feature>
<gene>
    <name evidence="2" type="ORF">D0Z07_3126</name>
</gene>
<proteinExistence type="predicted"/>
<feature type="compositionally biased region" description="Basic and acidic residues" evidence="1">
    <location>
        <begin position="705"/>
        <end position="715"/>
    </location>
</feature>
<feature type="compositionally biased region" description="Polar residues" evidence="1">
    <location>
        <begin position="16"/>
        <end position="36"/>
    </location>
</feature>
<feature type="region of interest" description="Disordered" evidence="1">
    <location>
        <begin position="1281"/>
        <end position="1317"/>
    </location>
</feature>
<feature type="compositionally biased region" description="Basic and acidic residues" evidence="1">
    <location>
        <begin position="337"/>
        <end position="352"/>
    </location>
</feature>
<feature type="compositionally biased region" description="Polar residues" evidence="1">
    <location>
        <begin position="695"/>
        <end position="704"/>
    </location>
</feature>
<feature type="compositionally biased region" description="Polar residues" evidence="1">
    <location>
        <begin position="125"/>
        <end position="158"/>
    </location>
</feature>
<feature type="compositionally biased region" description="Low complexity" evidence="1">
    <location>
        <begin position="2578"/>
        <end position="2588"/>
    </location>
</feature>
<feature type="compositionally biased region" description="Acidic residues" evidence="1">
    <location>
        <begin position="50"/>
        <end position="60"/>
    </location>
</feature>